<evidence type="ECO:0000313" key="3">
    <source>
        <dbReference type="EMBL" id="KAF5351109.1"/>
    </source>
</evidence>
<comment type="caution">
    <text evidence="3">The sequence shown here is derived from an EMBL/GenBank/DDBJ whole genome shotgun (WGS) entry which is preliminary data.</text>
</comment>
<organism evidence="3 4">
    <name type="scientific">Leucocoprinus leucothites</name>
    <dbReference type="NCBI Taxonomy" id="201217"/>
    <lineage>
        <taxon>Eukaryota</taxon>
        <taxon>Fungi</taxon>
        <taxon>Dikarya</taxon>
        <taxon>Basidiomycota</taxon>
        <taxon>Agaricomycotina</taxon>
        <taxon>Agaricomycetes</taxon>
        <taxon>Agaricomycetidae</taxon>
        <taxon>Agaricales</taxon>
        <taxon>Agaricineae</taxon>
        <taxon>Agaricaceae</taxon>
        <taxon>Leucocoprinus</taxon>
    </lineage>
</organism>
<accession>A0A8H5CZW8</accession>
<evidence type="ECO:0000259" key="2">
    <source>
        <dbReference type="Pfam" id="PF00561"/>
    </source>
</evidence>
<keyword evidence="4" id="KW-1185">Reference proteome</keyword>
<keyword evidence="1" id="KW-0378">Hydrolase</keyword>
<dbReference type="GO" id="GO:0016020">
    <property type="term" value="C:membrane"/>
    <property type="evidence" value="ECO:0007669"/>
    <property type="project" value="TreeGrafter"/>
</dbReference>
<dbReference type="PANTHER" id="PTHR43798">
    <property type="entry name" value="MONOACYLGLYCEROL LIPASE"/>
    <property type="match status" value="1"/>
</dbReference>
<dbReference type="OrthoDB" id="19657at2759"/>
<dbReference type="PANTHER" id="PTHR43798:SF31">
    <property type="entry name" value="AB HYDROLASE SUPERFAMILY PROTEIN YCLE"/>
    <property type="match status" value="1"/>
</dbReference>
<name>A0A8H5CZW8_9AGAR</name>
<dbReference type="Gene3D" id="3.40.50.1820">
    <property type="entry name" value="alpha/beta hydrolase"/>
    <property type="match status" value="1"/>
</dbReference>
<dbReference type="InterPro" id="IPR029058">
    <property type="entry name" value="AB_hydrolase_fold"/>
</dbReference>
<protein>
    <recommendedName>
        <fullName evidence="2">AB hydrolase-1 domain-containing protein</fullName>
    </recommendedName>
</protein>
<dbReference type="SUPFAM" id="SSF53474">
    <property type="entry name" value="alpha/beta-Hydrolases"/>
    <property type="match status" value="1"/>
</dbReference>
<dbReference type="Pfam" id="PF00561">
    <property type="entry name" value="Abhydrolase_1"/>
    <property type="match status" value="1"/>
</dbReference>
<dbReference type="Proteomes" id="UP000559027">
    <property type="component" value="Unassembled WGS sequence"/>
</dbReference>
<feature type="domain" description="AB hydrolase-1" evidence="2">
    <location>
        <begin position="35"/>
        <end position="145"/>
    </location>
</feature>
<reference evidence="3 4" key="1">
    <citation type="journal article" date="2020" name="ISME J.">
        <title>Uncovering the hidden diversity of litter-decomposition mechanisms in mushroom-forming fungi.</title>
        <authorList>
            <person name="Floudas D."/>
            <person name="Bentzer J."/>
            <person name="Ahren D."/>
            <person name="Johansson T."/>
            <person name="Persson P."/>
            <person name="Tunlid A."/>
        </authorList>
    </citation>
    <scope>NUCLEOTIDE SEQUENCE [LARGE SCALE GENOMIC DNA]</scope>
    <source>
        <strain evidence="3 4">CBS 146.42</strain>
    </source>
</reference>
<dbReference type="AlphaFoldDB" id="A0A8H5CZW8"/>
<dbReference type="GO" id="GO:0016787">
    <property type="term" value="F:hydrolase activity"/>
    <property type="evidence" value="ECO:0007669"/>
    <property type="project" value="UniProtKB-KW"/>
</dbReference>
<proteinExistence type="predicted"/>
<gene>
    <name evidence="3" type="ORF">D9756_008313</name>
</gene>
<dbReference type="InterPro" id="IPR000073">
    <property type="entry name" value="AB_hydrolase_1"/>
</dbReference>
<sequence>MPFITVTTNTGPTDFHYDISTPTNSSARSIDPEIPTILFIHASWTADEIFEPQFSDPRLRQFNLVTIQMRGYGETRGKLGDAPYTPKESAEDIWNVMEALSLPPVHVFAVSLGTHVALELASQHPERILSMTLAAPLTPTEDEAVKDGRLEVYNFWEQAHVFEGEGPNEVLVSVDEGVIHDTLFGAAQLFFNNESSSLIDSVIGFAVFRARRVWSGSRENLKEAYRACVSWNLDRRPIPQEALEKIRCCVSIVHFKADLAYPLEIAHELASQLKSVDIVGVYDLDGAHLGSMTNPIGINPILRQTVLEAELKVNKRSFADVPENASSLHTPFTDILAPFVPRTDSDDSSVESH</sequence>
<evidence type="ECO:0000256" key="1">
    <source>
        <dbReference type="ARBA" id="ARBA00022801"/>
    </source>
</evidence>
<evidence type="ECO:0000313" key="4">
    <source>
        <dbReference type="Proteomes" id="UP000559027"/>
    </source>
</evidence>
<dbReference type="InterPro" id="IPR050266">
    <property type="entry name" value="AB_hydrolase_sf"/>
</dbReference>
<dbReference type="EMBL" id="JAACJO010000013">
    <property type="protein sequence ID" value="KAF5351109.1"/>
    <property type="molecule type" value="Genomic_DNA"/>
</dbReference>